<evidence type="ECO:0000313" key="4">
    <source>
        <dbReference type="EMBL" id="CAA6825761.1"/>
    </source>
</evidence>
<dbReference type="Pfam" id="PF21001">
    <property type="entry name" value="YqiJ_N"/>
    <property type="match status" value="1"/>
</dbReference>
<gene>
    <name evidence="4" type="ORF">HELGO_WM7420</name>
</gene>
<feature type="transmembrane region" description="Helical" evidence="1">
    <location>
        <begin position="96"/>
        <end position="114"/>
    </location>
</feature>
<dbReference type="EMBL" id="CACVAU010000084">
    <property type="protein sequence ID" value="CAA6825761.1"/>
    <property type="molecule type" value="Genomic_DNA"/>
</dbReference>
<evidence type="ECO:0000256" key="1">
    <source>
        <dbReference type="SAM" id="Phobius"/>
    </source>
</evidence>
<proteinExistence type="predicted"/>
<evidence type="ECO:0000259" key="3">
    <source>
        <dbReference type="Pfam" id="PF21001"/>
    </source>
</evidence>
<organism evidence="4">
    <name type="scientific">uncultured Sulfurovum sp</name>
    <dbReference type="NCBI Taxonomy" id="269237"/>
    <lineage>
        <taxon>Bacteria</taxon>
        <taxon>Pseudomonadati</taxon>
        <taxon>Campylobacterota</taxon>
        <taxon>Epsilonproteobacteria</taxon>
        <taxon>Campylobacterales</taxon>
        <taxon>Sulfurovaceae</taxon>
        <taxon>Sulfurovum</taxon>
        <taxon>environmental samples</taxon>
    </lineage>
</organism>
<feature type="domain" description="Inner membrane protein YqiJ N-terminal" evidence="3">
    <location>
        <begin position="9"/>
        <end position="98"/>
    </location>
</feature>
<dbReference type="InterPro" id="IPR048376">
    <property type="entry name" value="YqiJ_N"/>
</dbReference>
<reference evidence="4" key="1">
    <citation type="submission" date="2020-01" db="EMBL/GenBank/DDBJ databases">
        <authorList>
            <person name="Meier V. D."/>
            <person name="Meier V D."/>
        </authorList>
    </citation>
    <scope>NUCLEOTIDE SEQUENCE</scope>
    <source>
        <strain evidence="4">HLG_WM_MAG_05</strain>
    </source>
</reference>
<accession>A0A6S6TSR2</accession>
<feature type="transmembrane region" description="Helical" evidence="1">
    <location>
        <begin position="12"/>
        <end position="36"/>
    </location>
</feature>
<dbReference type="InterPro" id="IPR010840">
    <property type="entry name" value="YqiJ_OB"/>
</dbReference>
<sequence>MEFSATELLPYSISFLIFLMFSLLEIMVLILGWGIFDFLDDMFPSHQGDVDLDAQSSLGSFFAYMNPEKVPFSMVLLSLFFIFAFTGTLIQNIFGSMSLSISLPIATILTFILLRHTTTLIAKVLPKETSEVVSTDSFIGKKAFILDPSTKRDLPARAKVKDVYGEIHHIRVEPLNDEDIFHEGENVLIMEKKGLIFFVEKTLEF</sequence>
<keyword evidence="1" id="KW-0812">Transmembrane</keyword>
<keyword evidence="1" id="KW-0472">Membrane</keyword>
<evidence type="ECO:0000259" key="2">
    <source>
        <dbReference type="Pfam" id="PF07290"/>
    </source>
</evidence>
<evidence type="ECO:0008006" key="5">
    <source>
        <dbReference type="Google" id="ProtNLM"/>
    </source>
</evidence>
<name>A0A6S6TSR2_9BACT</name>
<feature type="transmembrane region" description="Helical" evidence="1">
    <location>
        <begin position="70"/>
        <end position="90"/>
    </location>
</feature>
<keyword evidence="1" id="KW-1133">Transmembrane helix</keyword>
<dbReference type="Pfam" id="PF07290">
    <property type="entry name" value="YqiJ_OB"/>
    <property type="match status" value="1"/>
</dbReference>
<dbReference type="AlphaFoldDB" id="A0A6S6TSR2"/>
<feature type="domain" description="Inner membrane protein YqiJ OB-fold" evidence="2">
    <location>
        <begin position="137"/>
        <end position="199"/>
    </location>
</feature>
<protein>
    <recommendedName>
        <fullName evidence="5">Inner membrane protein</fullName>
    </recommendedName>
</protein>